<sequence length="414" mass="43879">MLVLHITPAFSDSGTCVSKIEAENDPRDFLAGVDGEHEEDEMENEFGGAGNYNQELQTMLQDLLTNLTGRQVTSGPIPVRPGSANRQSAGFTRQPQQDGSAQSAGVDTDGRGNGGLPPNMPGGIPGFNFYRESRGANDAQGDQQTGSGGADSGSNQHGRRIPGMQTWTSNVDGAQISVSVGNIFSEDGRAGGGDNAPQEGQDREHDHQPMFIDPNENAPISIGNFISSLLGALGGAPRGDGAGAAGNIFGVPLGNLGDYAWGQNSFDDIITQIMEQNQGVHAPPPASEESIHQLPRRKITPEEAAAKIECGICMDEYKSEEEVMILPCKHFYHLECIDHWLKMNGTCPICRTRIDDKAESAPPAPHAHSDLPGSFPSSPAGASTSQQQHQERDGAEPTHTESASVPPPAPEPMD</sequence>
<dbReference type="Gene3D" id="3.30.40.10">
    <property type="entry name" value="Zinc/RING finger domain, C3HC4 (zinc finger)"/>
    <property type="match status" value="1"/>
</dbReference>
<accession>A0A9W8LU31</accession>
<feature type="compositionally biased region" description="Low complexity" evidence="9">
    <location>
        <begin position="372"/>
        <end position="385"/>
    </location>
</feature>
<keyword evidence="3" id="KW-0808">Transferase</keyword>
<evidence type="ECO:0000256" key="1">
    <source>
        <dbReference type="ARBA" id="ARBA00000900"/>
    </source>
</evidence>
<organism evidence="11 12">
    <name type="scientific">Coemansia guatemalensis</name>
    <dbReference type="NCBI Taxonomy" id="2761395"/>
    <lineage>
        <taxon>Eukaryota</taxon>
        <taxon>Fungi</taxon>
        <taxon>Fungi incertae sedis</taxon>
        <taxon>Zoopagomycota</taxon>
        <taxon>Kickxellomycotina</taxon>
        <taxon>Kickxellomycetes</taxon>
        <taxon>Kickxellales</taxon>
        <taxon>Kickxellaceae</taxon>
        <taxon>Coemansia</taxon>
    </lineage>
</organism>
<gene>
    <name evidence="11" type="ORF">H4R20_003050</name>
</gene>
<name>A0A9W8LU31_9FUNG</name>
<evidence type="ECO:0000256" key="9">
    <source>
        <dbReference type="SAM" id="MobiDB-lite"/>
    </source>
</evidence>
<evidence type="ECO:0000256" key="8">
    <source>
        <dbReference type="PROSITE-ProRule" id="PRU00175"/>
    </source>
</evidence>
<dbReference type="SUPFAM" id="SSF57850">
    <property type="entry name" value="RING/U-box"/>
    <property type="match status" value="1"/>
</dbReference>
<feature type="region of interest" description="Disordered" evidence="9">
    <location>
        <begin position="71"/>
        <end position="166"/>
    </location>
</feature>
<evidence type="ECO:0000313" key="11">
    <source>
        <dbReference type="EMBL" id="KAJ2803032.1"/>
    </source>
</evidence>
<evidence type="ECO:0000256" key="3">
    <source>
        <dbReference type="ARBA" id="ARBA00022679"/>
    </source>
</evidence>
<feature type="compositionally biased region" description="Polar residues" evidence="9">
    <location>
        <begin position="84"/>
        <end position="105"/>
    </location>
</feature>
<keyword evidence="5 8" id="KW-0863">Zinc-finger</keyword>
<evidence type="ECO:0000256" key="5">
    <source>
        <dbReference type="ARBA" id="ARBA00022771"/>
    </source>
</evidence>
<feature type="domain" description="RING-type" evidence="10">
    <location>
        <begin position="310"/>
        <end position="351"/>
    </location>
</feature>
<dbReference type="Pfam" id="PF13639">
    <property type="entry name" value="zf-RING_2"/>
    <property type="match status" value="1"/>
</dbReference>
<evidence type="ECO:0000256" key="4">
    <source>
        <dbReference type="ARBA" id="ARBA00022723"/>
    </source>
</evidence>
<protein>
    <recommendedName>
        <fullName evidence="2">RING-type E3 ubiquitin transferase</fullName>
        <ecNumber evidence="2">2.3.2.27</ecNumber>
    </recommendedName>
</protein>
<feature type="region of interest" description="Disordered" evidence="9">
    <location>
        <begin position="184"/>
        <end position="209"/>
    </location>
</feature>
<dbReference type="AlphaFoldDB" id="A0A9W8LU31"/>
<dbReference type="Proteomes" id="UP001140094">
    <property type="component" value="Unassembled WGS sequence"/>
</dbReference>
<reference evidence="11" key="1">
    <citation type="submission" date="2022-07" db="EMBL/GenBank/DDBJ databases">
        <title>Phylogenomic reconstructions and comparative analyses of Kickxellomycotina fungi.</title>
        <authorList>
            <person name="Reynolds N.K."/>
            <person name="Stajich J.E."/>
            <person name="Barry K."/>
            <person name="Grigoriev I.V."/>
            <person name="Crous P."/>
            <person name="Smith M.E."/>
        </authorList>
    </citation>
    <scope>NUCLEOTIDE SEQUENCE</scope>
    <source>
        <strain evidence="11">NRRL 1565</strain>
    </source>
</reference>
<dbReference type="EC" id="2.3.2.27" evidence="2"/>
<dbReference type="FunFam" id="3.30.40.10:FF:000127">
    <property type="entry name" value="E3 ubiquitin-protein ligase RNF181"/>
    <property type="match status" value="1"/>
</dbReference>
<evidence type="ECO:0000256" key="2">
    <source>
        <dbReference type="ARBA" id="ARBA00012483"/>
    </source>
</evidence>
<evidence type="ECO:0000259" key="10">
    <source>
        <dbReference type="PROSITE" id="PS50089"/>
    </source>
</evidence>
<keyword evidence="7" id="KW-0862">Zinc</keyword>
<dbReference type="GO" id="GO:0061630">
    <property type="term" value="F:ubiquitin protein ligase activity"/>
    <property type="evidence" value="ECO:0007669"/>
    <property type="project" value="UniProtKB-EC"/>
</dbReference>
<feature type="region of interest" description="Disordered" evidence="9">
    <location>
        <begin position="278"/>
        <end position="299"/>
    </location>
</feature>
<dbReference type="InterPro" id="IPR013083">
    <property type="entry name" value="Znf_RING/FYVE/PHD"/>
</dbReference>
<comment type="catalytic activity">
    <reaction evidence="1">
        <text>S-ubiquitinyl-[E2 ubiquitin-conjugating enzyme]-L-cysteine + [acceptor protein]-L-lysine = [E2 ubiquitin-conjugating enzyme]-L-cysteine + N(6)-ubiquitinyl-[acceptor protein]-L-lysine.</text>
        <dbReference type="EC" id="2.3.2.27"/>
    </reaction>
</comment>
<keyword evidence="12" id="KW-1185">Reference proteome</keyword>
<dbReference type="PANTHER" id="PTHR45931">
    <property type="entry name" value="SI:CH211-59O9.10"/>
    <property type="match status" value="1"/>
</dbReference>
<keyword evidence="4" id="KW-0479">Metal-binding</keyword>
<evidence type="ECO:0000256" key="7">
    <source>
        <dbReference type="ARBA" id="ARBA00022833"/>
    </source>
</evidence>
<feature type="region of interest" description="Disordered" evidence="9">
    <location>
        <begin position="358"/>
        <end position="414"/>
    </location>
</feature>
<dbReference type="OrthoDB" id="8062037at2759"/>
<comment type="caution">
    <text evidence="11">The sequence shown here is derived from an EMBL/GenBank/DDBJ whole genome shotgun (WGS) entry which is preliminary data.</text>
</comment>
<dbReference type="SMART" id="SM00184">
    <property type="entry name" value="RING"/>
    <property type="match status" value="1"/>
</dbReference>
<dbReference type="InterPro" id="IPR051834">
    <property type="entry name" value="RING_finger_E3_ligase"/>
</dbReference>
<dbReference type="CDD" id="cd16454">
    <property type="entry name" value="RING-H2_PA-TM-RING"/>
    <property type="match status" value="1"/>
</dbReference>
<feature type="compositionally biased region" description="Basic and acidic residues" evidence="9">
    <location>
        <begin position="389"/>
        <end position="399"/>
    </location>
</feature>
<evidence type="ECO:0000313" key="12">
    <source>
        <dbReference type="Proteomes" id="UP001140094"/>
    </source>
</evidence>
<keyword evidence="6" id="KW-0833">Ubl conjugation pathway</keyword>
<dbReference type="GO" id="GO:0016567">
    <property type="term" value="P:protein ubiquitination"/>
    <property type="evidence" value="ECO:0007669"/>
    <property type="project" value="UniProtKB-ARBA"/>
</dbReference>
<evidence type="ECO:0000256" key="6">
    <source>
        <dbReference type="ARBA" id="ARBA00022786"/>
    </source>
</evidence>
<proteinExistence type="predicted"/>
<dbReference type="PROSITE" id="PS50089">
    <property type="entry name" value="ZF_RING_2"/>
    <property type="match status" value="1"/>
</dbReference>
<dbReference type="InterPro" id="IPR001841">
    <property type="entry name" value="Znf_RING"/>
</dbReference>
<dbReference type="SMART" id="SM00744">
    <property type="entry name" value="RINGv"/>
    <property type="match status" value="1"/>
</dbReference>
<feature type="compositionally biased region" description="Pro residues" evidence="9">
    <location>
        <begin position="405"/>
        <end position="414"/>
    </location>
</feature>
<dbReference type="PANTHER" id="PTHR45931:SF3">
    <property type="entry name" value="RING ZINC FINGER-CONTAINING PROTEIN"/>
    <property type="match status" value="1"/>
</dbReference>
<dbReference type="GO" id="GO:0006511">
    <property type="term" value="P:ubiquitin-dependent protein catabolic process"/>
    <property type="evidence" value="ECO:0007669"/>
    <property type="project" value="TreeGrafter"/>
</dbReference>
<dbReference type="EMBL" id="JANBUO010000578">
    <property type="protein sequence ID" value="KAJ2803032.1"/>
    <property type="molecule type" value="Genomic_DNA"/>
</dbReference>
<dbReference type="GO" id="GO:0005634">
    <property type="term" value="C:nucleus"/>
    <property type="evidence" value="ECO:0007669"/>
    <property type="project" value="TreeGrafter"/>
</dbReference>
<dbReference type="GO" id="GO:0008270">
    <property type="term" value="F:zinc ion binding"/>
    <property type="evidence" value="ECO:0007669"/>
    <property type="project" value="UniProtKB-KW"/>
</dbReference>
<dbReference type="InterPro" id="IPR011016">
    <property type="entry name" value="Znf_RING-CH"/>
</dbReference>